<feature type="domain" description="DNA polymerase epsilon catalytic subunit A C-terminal" evidence="7">
    <location>
        <begin position="33"/>
        <end position="99"/>
    </location>
</feature>
<dbReference type="GO" id="GO:0006297">
    <property type="term" value="P:nucleotide-excision repair, DNA gap filling"/>
    <property type="evidence" value="ECO:0007669"/>
    <property type="project" value="TreeGrafter"/>
</dbReference>
<comment type="subcellular location">
    <subcellularLocation>
        <location evidence="6">Nucleus</location>
    </subcellularLocation>
</comment>
<organism evidence="10">
    <name type="scientific">Drosophila grimshawi</name>
    <name type="common">Hawaiian fruit fly</name>
    <name type="synonym">Idiomyia grimshawi</name>
    <dbReference type="NCBI Taxonomy" id="7222"/>
    <lineage>
        <taxon>Eukaryota</taxon>
        <taxon>Metazoa</taxon>
        <taxon>Ecdysozoa</taxon>
        <taxon>Arthropoda</taxon>
        <taxon>Hexapoda</taxon>
        <taxon>Insecta</taxon>
        <taxon>Pterygota</taxon>
        <taxon>Neoptera</taxon>
        <taxon>Endopterygota</taxon>
        <taxon>Diptera</taxon>
        <taxon>Brachycera</taxon>
        <taxon>Muscomorpha</taxon>
        <taxon>Ephydroidea</taxon>
        <taxon>Drosophilidae</taxon>
        <taxon>Drosophila</taxon>
        <taxon>Hawaiian Drosophila</taxon>
    </lineage>
</organism>
<dbReference type="PANTHER" id="PTHR10670:SF0">
    <property type="entry name" value="DNA POLYMERASE EPSILON CATALYTIC SUBUNIT A"/>
    <property type="match status" value="1"/>
</dbReference>
<keyword evidence="10" id="KW-1185">Reference proteome</keyword>
<dbReference type="HOGENOM" id="CLU_1086904_0_0_1"/>
<dbReference type="InterPro" id="IPR013697">
    <property type="entry name" value="DNA_pol_e_suA_C"/>
</dbReference>
<dbReference type="InterPro" id="IPR029703">
    <property type="entry name" value="POL2"/>
</dbReference>
<feature type="domain" description="DNA polymerase-epsilon zinc finger" evidence="8">
    <location>
        <begin position="211"/>
        <end position="266"/>
    </location>
</feature>
<evidence type="ECO:0000259" key="7">
    <source>
        <dbReference type="Pfam" id="PF08490"/>
    </source>
</evidence>
<dbReference type="OrthoDB" id="10060449at2759"/>
<dbReference type="GO" id="GO:0003677">
    <property type="term" value="F:DNA binding"/>
    <property type="evidence" value="ECO:0007669"/>
    <property type="project" value="UniProtKB-KW"/>
</dbReference>
<dbReference type="GO" id="GO:0051539">
    <property type="term" value="F:4 iron, 4 sulfur cluster binding"/>
    <property type="evidence" value="ECO:0007669"/>
    <property type="project" value="UniProtKB-KW"/>
</dbReference>
<dbReference type="EC" id="2.7.7.7" evidence="6"/>
<dbReference type="GO" id="GO:0003887">
    <property type="term" value="F:DNA-directed DNA polymerase activity"/>
    <property type="evidence" value="ECO:0007669"/>
    <property type="project" value="UniProtKB-KW"/>
</dbReference>
<keyword evidence="3 6" id="KW-0235">DNA replication</keyword>
<keyword evidence="4 6" id="KW-0239">DNA-directed DNA polymerase</keyword>
<comment type="cofactor">
    <cofactor evidence="6">
        <name>[4Fe-4S] cluster</name>
        <dbReference type="ChEBI" id="CHEBI:49883"/>
    </cofactor>
</comment>
<evidence type="ECO:0000259" key="8">
    <source>
        <dbReference type="Pfam" id="PF22912"/>
    </source>
</evidence>
<reference evidence="9 10" key="1">
    <citation type="journal article" date="2007" name="Nature">
        <title>Evolution of genes and genomes on the Drosophila phylogeny.</title>
        <authorList>
            <consortium name="Drosophila 12 Genomes Consortium"/>
            <person name="Clark A.G."/>
            <person name="Eisen M.B."/>
            <person name="Smith D.R."/>
            <person name="Bergman C.M."/>
            <person name="Oliver B."/>
            <person name="Markow T.A."/>
            <person name="Kaufman T.C."/>
            <person name="Kellis M."/>
            <person name="Gelbart W."/>
            <person name="Iyer V.N."/>
            <person name="Pollard D.A."/>
            <person name="Sackton T.B."/>
            <person name="Larracuente A.M."/>
            <person name="Singh N.D."/>
            <person name="Abad J.P."/>
            <person name="Abt D.N."/>
            <person name="Adryan B."/>
            <person name="Aguade M."/>
            <person name="Akashi H."/>
            <person name="Anderson W.W."/>
            <person name="Aquadro C.F."/>
            <person name="Ardell D.H."/>
            <person name="Arguello R."/>
            <person name="Artieri C.G."/>
            <person name="Barbash D.A."/>
            <person name="Barker D."/>
            <person name="Barsanti P."/>
            <person name="Batterham P."/>
            <person name="Batzoglou S."/>
            <person name="Begun D."/>
            <person name="Bhutkar A."/>
            <person name="Blanco E."/>
            <person name="Bosak S.A."/>
            <person name="Bradley R.K."/>
            <person name="Brand A.D."/>
            <person name="Brent M.R."/>
            <person name="Brooks A.N."/>
            <person name="Brown R.H."/>
            <person name="Butlin R.K."/>
            <person name="Caggese C."/>
            <person name="Calvi B.R."/>
            <person name="Bernardo de Carvalho A."/>
            <person name="Caspi A."/>
            <person name="Castrezana S."/>
            <person name="Celniker S.E."/>
            <person name="Chang J.L."/>
            <person name="Chapple C."/>
            <person name="Chatterji S."/>
            <person name="Chinwalla A."/>
            <person name="Civetta A."/>
            <person name="Clifton S.W."/>
            <person name="Comeron J.M."/>
            <person name="Costello J.C."/>
            <person name="Coyne J.A."/>
            <person name="Daub J."/>
            <person name="David R.G."/>
            <person name="Delcher A.L."/>
            <person name="Delehaunty K."/>
            <person name="Do C.B."/>
            <person name="Ebling H."/>
            <person name="Edwards K."/>
            <person name="Eickbush T."/>
            <person name="Evans J.D."/>
            <person name="Filipski A."/>
            <person name="Findeiss S."/>
            <person name="Freyhult E."/>
            <person name="Fulton L."/>
            <person name="Fulton R."/>
            <person name="Garcia A.C."/>
            <person name="Gardiner A."/>
            <person name="Garfield D.A."/>
            <person name="Garvin B.E."/>
            <person name="Gibson G."/>
            <person name="Gilbert D."/>
            <person name="Gnerre S."/>
            <person name="Godfrey J."/>
            <person name="Good R."/>
            <person name="Gotea V."/>
            <person name="Gravely B."/>
            <person name="Greenberg A.J."/>
            <person name="Griffiths-Jones S."/>
            <person name="Gross S."/>
            <person name="Guigo R."/>
            <person name="Gustafson E.A."/>
            <person name="Haerty W."/>
            <person name="Hahn M.W."/>
            <person name="Halligan D.L."/>
            <person name="Halpern A.L."/>
            <person name="Halter G.M."/>
            <person name="Han M.V."/>
            <person name="Heger A."/>
            <person name="Hillier L."/>
            <person name="Hinrichs A.S."/>
            <person name="Holmes I."/>
            <person name="Hoskins R.A."/>
            <person name="Hubisz M.J."/>
            <person name="Hultmark D."/>
            <person name="Huntley M.A."/>
            <person name="Jaffe D.B."/>
            <person name="Jagadeeshan S."/>
            <person name="Jeck W.R."/>
            <person name="Johnson J."/>
            <person name="Jones C.D."/>
            <person name="Jordan W.C."/>
            <person name="Karpen G.H."/>
            <person name="Kataoka E."/>
            <person name="Keightley P.D."/>
            <person name="Kheradpour P."/>
            <person name="Kirkness E.F."/>
            <person name="Koerich L.B."/>
            <person name="Kristiansen K."/>
            <person name="Kudrna D."/>
            <person name="Kulathinal R.J."/>
            <person name="Kumar S."/>
            <person name="Kwok R."/>
            <person name="Lander E."/>
            <person name="Langley C.H."/>
            <person name="Lapoint R."/>
            <person name="Lazzaro B.P."/>
            <person name="Lee S.J."/>
            <person name="Levesque L."/>
            <person name="Li R."/>
            <person name="Lin C.F."/>
            <person name="Lin M.F."/>
            <person name="Lindblad-Toh K."/>
            <person name="Llopart A."/>
            <person name="Long M."/>
            <person name="Low L."/>
            <person name="Lozovsky E."/>
            <person name="Lu J."/>
            <person name="Luo M."/>
            <person name="Machado C.A."/>
            <person name="Makalowski W."/>
            <person name="Marzo M."/>
            <person name="Matsuda M."/>
            <person name="Matzkin L."/>
            <person name="McAllister B."/>
            <person name="McBride C.S."/>
            <person name="McKernan B."/>
            <person name="McKernan K."/>
            <person name="Mendez-Lago M."/>
            <person name="Minx P."/>
            <person name="Mollenhauer M.U."/>
            <person name="Montooth K."/>
            <person name="Mount S.M."/>
            <person name="Mu X."/>
            <person name="Myers E."/>
            <person name="Negre B."/>
            <person name="Newfeld S."/>
            <person name="Nielsen R."/>
            <person name="Noor M.A."/>
            <person name="O'Grady P."/>
            <person name="Pachter L."/>
            <person name="Papaceit M."/>
            <person name="Parisi M.J."/>
            <person name="Parisi M."/>
            <person name="Parts L."/>
            <person name="Pedersen J.S."/>
            <person name="Pesole G."/>
            <person name="Phillippy A.M."/>
            <person name="Ponting C.P."/>
            <person name="Pop M."/>
            <person name="Porcelli D."/>
            <person name="Powell J.R."/>
            <person name="Prohaska S."/>
            <person name="Pruitt K."/>
            <person name="Puig M."/>
            <person name="Quesneville H."/>
            <person name="Ram K.R."/>
            <person name="Rand D."/>
            <person name="Rasmussen M.D."/>
            <person name="Reed L.K."/>
            <person name="Reenan R."/>
            <person name="Reily A."/>
            <person name="Remington K.A."/>
            <person name="Rieger T.T."/>
            <person name="Ritchie M.G."/>
            <person name="Robin C."/>
            <person name="Rogers Y.H."/>
            <person name="Rohde C."/>
            <person name="Rozas J."/>
            <person name="Rubenfield M.J."/>
            <person name="Ruiz A."/>
            <person name="Russo S."/>
            <person name="Salzberg S.L."/>
            <person name="Sanchez-Gracia A."/>
            <person name="Saranga D.J."/>
            <person name="Sato H."/>
            <person name="Schaeffer S.W."/>
            <person name="Schatz M.C."/>
            <person name="Schlenke T."/>
            <person name="Schwartz R."/>
            <person name="Segarra C."/>
            <person name="Singh R.S."/>
            <person name="Sirot L."/>
            <person name="Sirota M."/>
            <person name="Sisneros N.B."/>
            <person name="Smith C.D."/>
            <person name="Smith T.F."/>
            <person name="Spieth J."/>
            <person name="Stage D.E."/>
            <person name="Stark A."/>
            <person name="Stephan W."/>
            <person name="Strausberg R.L."/>
            <person name="Strempel S."/>
            <person name="Sturgill D."/>
            <person name="Sutton G."/>
            <person name="Sutton G.G."/>
            <person name="Tao W."/>
            <person name="Teichmann S."/>
            <person name="Tobari Y.N."/>
            <person name="Tomimura Y."/>
            <person name="Tsolas J.M."/>
            <person name="Valente V.L."/>
            <person name="Venter E."/>
            <person name="Venter J.C."/>
            <person name="Vicario S."/>
            <person name="Vieira F.G."/>
            <person name="Vilella A.J."/>
            <person name="Villasante A."/>
            <person name="Walenz B."/>
            <person name="Wang J."/>
            <person name="Wasserman M."/>
            <person name="Watts T."/>
            <person name="Wilson D."/>
            <person name="Wilson R.K."/>
            <person name="Wing R.A."/>
            <person name="Wolfner M.F."/>
            <person name="Wong A."/>
            <person name="Wong G.K."/>
            <person name="Wu C.I."/>
            <person name="Wu G."/>
            <person name="Yamamoto D."/>
            <person name="Yang H.P."/>
            <person name="Yang S.P."/>
            <person name="Yorke J.A."/>
            <person name="Yoshida K."/>
            <person name="Zdobnov E."/>
            <person name="Zhang P."/>
            <person name="Zhang Y."/>
            <person name="Zimin A.V."/>
            <person name="Baldwin J."/>
            <person name="Abdouelleil A."/>
            <person name="Abdulkadir J."/>
            <person name="Abebe A."/>
            <person name="Abera B."/>
            <person name="Abreu J."/>
            <person name="Acer S.C."/>
            <person name="Aftuck L."/>
            <person name="Alexander A."/>
            <person name="An P."/>
            <person name="Anderson E."/>
            <person name="Anderson S."/>
            <person name="Arachi H."/>
            <person name="Azer M."/>
            <person name="Bachantsang P."/>
            <person name="Barry A."/>
            <person name="Bayul T."/>
            <person name="Berlin A."/>
            <person name="Bessette D."/>
            <person name="Bloom T."/>
            <person name="Blye J."/>
            <person name="Boguslavskiy L."/>
            <person name="Bonnet C."/>
            <person name="Boukhgalter B."/>
            <person name="Bourzgui I."/>
            <person name="Brown A."/>
            <person name="Cahill P."/>
            <person name="Channer S."/>
            <person name="Cheshatsang Y."/>
            <person name="Chuda L."/>
            <person name="Citroen M."/>
            <person name="Collymore A."/>
            <person name="Cooke P."/>
            <person name="Costello M."/>
            <person name="D'Aco K."/>
            <person name="Daza R."/>
            <person name="De Haan G."/>
            <person name="DeGray S."/>
            <person name="DeMaso C."/>
            <person name="Dhargay N."/>
            <person name="Dooley K."/>
            <person name="Dooley E."/>
            <person name="Doricent M."/>
            <person name="Dorje P."/>
            <person name="Dorjee K."/>
            <person name="Dupes A."/>
            <person name="Elong R."/>
            <person name="Falk J."/>
            <person name="Farina A."/>
            <person name="Faro S."/>
            <person name="Ferguson D."/>
            <person name="Fisher S."/>
            <person name="Foley C.D."/>
            <person name="Franke A."/>
            <person name="Friedrich D."/>
            <person name="Gadbois L."/>
            <person name="Gearin G."/>
            <person name="Gearin C.R."/>
            <person name="Giannoukos G."/>
            <person name="Goode T."/>
            <person name="Graham J."/>
            <person name="Grandbois E."/>
            <person name="Grewal S."/>
            <person name="Gyaltsen K."/>
            <person name="Hafez N."/>
            <person name="Hagos B."/>
            <person name="Hall J."/>
            <person name="Henson C."/>
            <person name="Hollinger A."/>
            <person name="Honan T."/>
            <person name="Huard M.D."/>
            <person name="Hughes L."/>
            <person name="Hurhula B."/>
            <person name="Husby M.E."/>
            <person name="Kamat A."/>
            <person name="Kanga B."/>
            <person name="Kashin S."/>
            <person name="Khazanovich D."/>
            <person name="Kisner P."/>
            <person name="Lance K."/>
            <person name="Lara M."/>
            <person name="Lee W."/>
            <person name="Lennon N."/>
            <person name="Letendre F."/>
            <person name="LeVine R."/>
            <person name="Lipovsky A."/>
            <person name="Liu X."/>
            <person name="Liu J."/>
            <person name="Liu S."/>
            <person name="Lokyitsang T."/>
            <person name="Lokyitsang Y."/>
            <person name="Lubonja R."/>
            <person name="Lui A."/>
            <person name="MacDonald P."/>
            <person name="Magnisalis V."/>
            <person name="Maru K."/>
            <person name="Matthews C."/>
            <person name="McCusker W."/>
            <person name="McDonough S."/>
            <person name="Mehta T."/>
            <person name="Meldrim J."/>
            <person name="Meneus L."/>
            <person name="Mihai O."/>
            <person name="Mihalev A."/>
            <person name="Mihova T."/>
            <person name="Mittelman R."/>
            <person name="Mlenga V."/>
            <person name="Montmayeur A."/>
            <person name="Mulrain L."/>
            <person name="Navidi A."/>
            <person name="Naylor J."/>
            <person name="Negash T."/>
            <person name="Nguyen T."/>
            <person name="Nguyen N."/>
            <person name="Nicol R."/>
            <person name="Norbu C."/>
            <person name="Norbu N."/>
            <person name="Novod N."/>
            <person name="O'Neill B."/>
            <person name="Osman S."/>
            <person name="Markiewicz E."/>
            <person name="Oyono O.L."/>
            <person name="Patti C."/>
            <person name="Phunkhang P."/>
            <person name="Pierre F."/>
            <person name="Priest M."/>
            <person name="Raghuraman S."/>
            <person name="Rege F."/>
            <person name="Reyes R."/>
            <person name="Rise C."/>
            <person name="Rogov P."/>
            <person name="Ross K."/>
            <person name="Ryan E."/>
            <person name="Settipalli S."/>
            <person name="Shea T."/>
            <person name="Sherpa N."/>
            <person name="Shi L."/>
            <person name="Shih D."/>
            <person name="Sparrow T."/>
            <person name="Spaulding J."/>
            <person name="Stalker J."/>
            <person name="Stange-Thomann N."/>
            <person name="Stavropoulos S."/>
            <person name="Stone C."/>
            <person name="Strader C."/>
            <person name="Tesfaye S."/>
            <person name="Thomson T."/>
            <person name="Thoulutsang Y."/>
            <person name="Thoulutsang D."/>
            <person name="Topham K."/>
            <person name="Topping I."/>
            <person name="Tsamla T."/>
            <person name="Vassiliev H."/>
            <person name="Vo A."/>
            <person name="Wangchuk T."/>
            <person name="Wangdi T."/>
            <person name="Weiand M."/>
            <person name="Wilkinson J."/>
            <person name="Wilson A."/>
            <person name="Yadav S."/>
            <person name="Young G."/>
            <person name="Yu Q."/>
            <person name="Zembek L."/>
            <person name="Zhong D."/>
            <person name="Zimmer A."/>
            <person name="Zwirko Z."/>
            <person name="Jaffe D.B."/>
            <person name="Alvarez P."/>
            <person name="Brockman W."/>
            <person name="Butler J."/>
            <person name="Chin C."/>
            <person name="Gnerre S."/>
            <person name="Grabherr M."/>
            <person name="Kleber M."/>
            <person name="Mauceli E."/>
            <person name="MacCallum I."/>
        </authorList>
    </citation>
    <scope>NUCLEOTIDE SEQUENCE [LARGE SCALE GENOMIC DNA]</scope>
    <source>
        <strain evidence="10">Tucson 15287-2541.00</strain>
    </source>
</reference>
<comment type="similarity">
    <text evidence="6">Belongs to the DNA polymerase type-B family.</text>
</comment>
<dbReference type="Proteomes" id="UP000001070">
    <property type="component" value="Unassembled WGS sequence"/>
</dbReference>
<keyword evidence="1 6" id="KW-0808">Transferase</keyword>
<dbReference type="GO" id="GO:0045004">
    <property type="term" value="P:DNA replication proofreading"/>
    <property type="evidence" value="ECO:0007669"/>
    <property type="project" value="TreeGrafter"/>
</dbReference>
<proteinExistence type="inferred from homology"/>
<dbReference type="STRING" id="7222.B4K108"/>
<dbReference type="EMBL" id="CH916681">
    <property type="protein sequence ID" value="EDV90846.1"/>
    <property type="molecule type" value="Genomic_DNA"/>
</dbReference>
<accession>B4K108</accession>
<keyword evidence="6" id="KW-0862">Zinc</keyword>
<comment type="function">
    <text evidence="6">DNA polymerase II participates in chromosomal DNA replication.</text>
</comment>
<keyword evidence="2 6" id="KW-0548">Nucleotidyltransferase</keyword>
<evidence type="ECO:0000313" key="9">
    <source>
        <dbReference type="EMBL" id="EDV90846.1"/>
    </source>
</evidence>
<name>B4K108_DROGR</name>
<keyword evidence="6" id="KW-0863">Zinc-finger</keyword>
<evidence type="ECO:0000256" key="4">
    <source>
        <dbReference type="ARBA" id="ARBA00022932"/>
    </source>
</evidence>
<keyword evidence="6" id="KW-0004">4Fe-4S</keyword>
<dbReference type="InterPro" id="IPR054475">
    <property type="entry name" value="Znf-DPOE"/>
</dbReference>
<dbReference type="GO" id="GO:0008310">
    <property type="term" value="F:single-stranded DNA 3'-5' DNA exonuclease activity"/>
    <property type="evidence" value="ECO:0007669"/>
    <property type="project" value="TreeGrafter"/>
</dbReference>
<comment type="catalytic activity">
    <reaction evidence="6">
        <text>DNA(n) + a 2'-deoxyribonucleoside 5'-triphosphate = DNA(n+1) + diphosphate</text>
        <dbReference type="Rhea" id="RHEA:22508"/>
        <dbReference type="Rhea" id="RHEA-COMP:17339"/>
        <dbReference type="Rhea" id="RHEA-COMP:17340"/>
        <dbReference type="ChEBI" id="CHEBI:33019"/>
        <dbReference type="ChEBI" id="CHEBI:61560"/>
        <dbReference type="ChEBI" id="CHEBI:173112"/>
        <dbReference type="EC" id="2.7.7.7"/>
    </reaction>
</comment>
<dbReference type="InParanoid" id="B4K108"/>
<protein>
    <recommendedName>
        <fullName evidence="6">DNA polymerase epsilon catalytic subunit</fullName>
        <ecNumber evidence="6">2.7.7.7</ecNumber>
    </recommendedName>
</protein>
<keyword evidence="5 6" id="KW-0238">DNA-binding</keyword>
<dbReference type="PhylomeDB" id="B4K108"/>
<dbReference type="GO" id="GO:0008270">
    <property type="term" value="F:zinc ion binding"/>
    <property type="evidence" value="ECO:0007669"/>
    <property type="project" value="UniProtKB-KW"/>
</dbReference>
<keyword evidence="6" id="KW-0408">Iron</keyword>
<sequence length="277" mass="31678">MQYALHNSYVLKGTAQILQQSDVSARRCRVEASDATIVYVDFNRIILSSGKKSVSDVLGYVDYTVQSLRNKEMFHSMQLSFEQCWNFMLWLDQSNFFGIRGKLPKGIDKTVTSIAAGNTTLRQSQARSEDVGEFSDLADWTDPCDTHIINEVICKACNHCRDLDLCKDKQLALKDGIPVWLCAQCYVAYDNEEIEMRMIDVLQHKVMSYVLQDLRCVRCNEIKRENLAEFCTYAGNFVPLISGKEIETLLNTFNNVASYHKMQLLQQTVLQALKTPR</sequence>
<gene>
    <name evidence="9" type="primary">Dgri\GH19664</name>
    <name evidence="9" type="ORF">Dgri_GH19664</name>
</gene>
<evidence type="ECO:0000256" key="2">
    <source>
        <dbReference type="ARBA" id="ARBA00022695"/>
    </source>
</evidence>
<evidence type="ECO:0000313" key="10">
    <source>
        <dbReference type="Proteomes" id="UP000001070"/>
    </source>
</evidence>
<dbReference type="eggNOG" id="KOG1798">
    <property type="taxonomic scope" value="Eukaryota"/>
</dbReference>
<dbReference type="PANTHER" id="PTHR10670">
    <property type="entry name" value="DNA POLYMERASE EPSILON CATALYTIC SUBUNIT A"/>
    <property type="match status" value="1"/>
</dbReference>
<keyword evidence="6" id="KW-0539">Nucleus</keyword>
<dbReference type="Pfam" id="PF08490">
    <property type="entry name" value="DUF1744"/>
    <property type="match status" value="1"/>
</dbReference>
<dbReference type="Pfam" id="PF23250">
    <property type="entry name" value="zf_DPOE_2"/>
    <property type="match status" value="1"/>
</dbReference>
<dbReference type="AlphaFoldDB" id="B4K108"/>
<dbReference type="GO" id="GO:0008622">
    <property type="term" value="C:epsilon DNA polymerase complex"/>
    <property type="evidence" value="ECO:0007669"/>
    <property type="project" value="InterPro"/>
</dbReference>
<evidence type="ECO:0000256" key="6">
    <source>
        <dbReference type="RuleBase" id="RU365029"/>
    </source>
</evidence>
<dbReference type="Pfam" id="PF22912">
    <property type="entry name" value="zf-DPOE"/>
    <property type="match status" value="1"/>
</dbReference>
<keyword evidence="6" id="KW-0479">Metal-binding</keyword>
<evidence type="ECO:0000256" key="3">
    <source>
        <dbReference type="ARBA" id="ARBA00022705"/>
    </source>
</evidence>
<evidence type="ECO:0000256" key="5">
    <source>
        <dbReference type="ARBA" id="ARBA00023125"/>
    </source>
</evidence>
<dbReference type="GO" id="GO:0006272">
    <property type="term" value="P:leading strand elongation"/>
    <property type="evidence" value="ECO:0007669"/>
    <property type="project" value="TreeGrafter"/>
</dbReference>
<keyword evidence="6" id="KW-0411">Iron-sulfur</keyword>
<dbReference type="GO" id="GO:0000278">
    <property type="term" value="P:mitotic cell cycle"/>
    <property type="evidence" value="ECO:0007669"/>
    <property type="project" value="TreeGrafter"/>
</dbReference>
<evidence type="ECO:0000256" key="1">
    <source>
        <dbReference type="ARBA" id="ARBA00022679"/>
    </source>
</evidence>
<dbReference type="GO" id="GO:0006287">
    <property type="term" value="P:base-excision repair, gap-filling"/>
    <property type="evidence" value="ECO:0007669"/>
    <property type="project" value="TreeGrafter"/>
</dbReference>